<accession>A0A2Z7D650</accession>
<gene>
    <name evidence="1" type="ORF">F511_43328</name>
</gene>
<organism evidence="1 2">
    <name type="scientific">Dorcoceras hygrometricum</name>
    <dbReference type="NCBI Taxonomy" id="472368"/>
    <lineage>
        <taxon>Eukaryota</taxon>
        <taxon>Viridiplantae</taxon>
        <taxon>Streptophyta</taxon>
        <taxon>Embryophyta</taxon>
        <taxon>Tracheophyta</taxon>
        <taxon>Spermatophyta</taxon>
        <taxon>Magnoliopsida</taxon>
        <taxon>eudicotyledons</taxon>
        <taxon>Gunneridae</taxon>
        <taxon>Pentapetalae</taxon>
        <taxon>asterids</taxon>
        <taxon>lamiids</taxon>
        <taxon>Lamiales</taxon>
        <taxon>Gesneriaceae</taxon>
        <taxon>Didymocarpoideae</taxon>
        <taxon>Trichosporeae</taxon>
        <taxon>Loxocarpinae</taxon>
        <taxon>Dorcoceras</taxon>
    </lineage>
</organism>
<keyword evidence="2" id="KW-1185">Reference proteome</keyword>
<dbReference type="AlphaFoldDB" id="A0A2Z7D650"/>
<reference evidence="1 2" key="1">
    <citation type="journal article" date="2015" name="Proc. Natl. Acad. Sci. U.S.A.">
        <title>The resurrection genome of Boea hygrometrica: A blueprint for survival of dehydration.</title>
        <authorList>
            <person name="Xiao L."/>
            <person name="Yang G."/>
            <person name="Zhang L."/>
            <person name="Yang X."/>
            <person name="Zhao S."/>
            <person name="Ji Z."/>
            <person name="Zhou Q."/>
            <person name="Hu M."/>
            <person name="Wang Y."/>
            <person name="Chen M."/>
            <person name="Xu Y."/>
            <person name="Jin H."/>
            <person name="Xiao X."/>
            <person name="Hu G."/>
            <person name="Bao F."/>
            <person name="Hu Y."/>
            <person name="Wan P."/>
            <person name="Li L."/>
            <person name="Deng X."/>
            <person name="Kuang T."/>
            <person name="Xiang C."/>
            <person name="Zhu J.K."/>
            <person name="Oliver M.J."/>
            <person name="He Y."/>
        </authorList>
    </citation>
    <scope>NUCLEOTIDE SEQUENCE [LARGE SCALE GENOMIC DNA]</scope>
    <source>
        <strain evidence="2">cv. XS01</strain>
    </source>
</reference>
<dbReference type="InterPro" id="IPR006734">
    <property type="entry name" value="PLATZ"/>
</dbReference>
<evidence type="ECO:0008006" key="3">
    <source>
        <dbReference type="Google" id="ProtNLM"/>
    </source>
</evidence>
<dbReference type="OrthoDB" id="913777at2759"/>
<proteinExistence type="predicted"/>
<evidence type="ECO:0000313" key="1">
    <source>
        <dbReference type="EMBL" id="KZV52748.1"/>
    </source>
</evidence>
<dbReference type="Proteomes" id="UP000250235">
    <property type="component" value="Unassembled WGS sequence"/>
</dbReference>
<protein>
    <recommendedName>
        <fullName evidence="3">PLATZ transcription factor family protein</fullName>
    </recommendedName>
</protein>
<name>A0A2Z7D650_9LAMI</name>
<sequence>MDPLMFLLWLRDCTETRFYEKRCEKHAGKYKTIYCGTCRGTLACEICWKDSIEHHGQNYLQVYIASWKTSISIGDISRFCDASNIQLYKINSKKVVYLNPNTKGREEKKDGTPKCLNCQRKLIESHYRFCSISCKKNNKFETELFDRPIMFQITNIELACRDAEVINHGNAEVINYRIRRRKAEFPRMAIL</sequence>
<dbReference type="EMBL" id="KQ990773">
    <property type="protein sequence ID" value="KZV52748.1"/>
    <property type="molecule type" value="Genomic_DNA"/>
</dbReference>
<dbReference type="PANTHER" id="PTHR31065:SF39">
    <property type="entry name" value="PLATZ TRANSCRIPTION FACTOR FAMILY PROTEIN"/>
    <property type="match status" value="1"/>
</dbReference>
<dbReference type="PANTHER" id="PTHR31065">
    <property type="entry name" value="PLATZ TRANSCRIPTION FACTOR FAMILY PROTEIN"/>
    <property type="match status" value="1"/>
</dbReference>
<dbReference type="Pfam" id="PF04640">
    <property type="entry name" value="PLATZ"/>
    <property type="match status" value="1"/>
</dbReference>
<evidence type="ECO:0000313" key="2">
    <source>
        <dbReference type="Proteomes" id="UP000250235"/>
    </source>
</evidence>